<dbReference type="EMBL" id="LVYD01000043">
    <property type="protein sequence ID" value="OQP64045.1"/>
    <property type="molecule type" value="Genomic_DNA"/>
</dbReference>
<dbReference type="Proteomes" id="UP000192796">
    <property type="component" value="Unassembled WGS sequence"/>
</dbReference>
<dbReference type="Pfam" id="PF07470">
    <property type="entry name" value="Glyco_hydro_88"/>
    <property type="match status" value="1"/>
</dbReference>
<dbReference type="PANTHER" id="PTHR33886:SF8">
    <property type="entry name" value="UNSATURATED RHAMNOGALACTURONAN HYDROLASE (EUROFUNG)"/>
    <property type="match status" value="1"/>
</dbReference>
<protein>
    <recommendedName>
        <fullName evidence="4">Glycosyl hydrolase</fullName>
    </recommendedName>
</protein>
<evidence type="ECO:0008006" key="4">
    <source>
        <dbReference type="Google" id="ProtNLM"/>
    </source>
</evidence>
<proteinExistence type="predicted"/>
<organism evidence="2 3">
    <name type="scientific">Niastella vici</name>
    <dbReference type="NCBI Taxonomy" id="1703345"/>
    <lineage>
        <taxon>Bacteria</taxon>
        <taxon>Pseudomonadati</taxon>
        <taxon>Bacteroidota</taxon>
        <taxon>Chitinophagia</taxon>
        <taxon>Chitinophagales</taxon>
        <taxon>Chitinophagaceae</taxon>
        <taxon>Niastella</taxon>
    </lineage>
</organism>
<reference evidence="2 3" key="1">
    <citation type="submission" date="2016-03" db="EMBL/GenBank/DDBJ databases">
        <title>Niastella vici sp. nov., isolated from farmland soil.</title>
        <authorList>
            <person name="Chen L."/>
            <person name="Wang D."/>
            <person name="Yang S."/>
            <person name="Wang G."/>
        </authorList>
    </citation>
    <scope>NUCLEOTIDE SEQUENCE [LARGE SCALE GENOMIC DNA]</scope>
    <source>
        <strain evidence="2 3">DJ57</strain>
    </source>
</reference>
<accession>A0A1V9G092</accession>
<dbReference type="Gene3D" id="1.50.10.10">
    <property type="match status" value="1"/>
</dbReference>
<dbReference type="InterPro" id="IPR012341">
    <property type="entry name" value="6hp_glycosidase-like_sf"/>
</dbReference>
<dbReference type="SUPFAM" id="SSF48208">
    <property type="entry name" value="Six-hairpin glycosidases"/>
    <property type="match status" value="1"/>
</dbReference>
<dbReference type="STRING" id="1703345.A3860_21770"/>
<dbReference type="GO" id="GO:0016787">
    <property type="term" value="F:hydrolase activity"/>
    <property type="evidence" value="ECO:0007669"/>
    <property type="project" value="UniProtKB-KW"/>
</dbReference>
<name>A0A1V9G092_9BACT</name>
<dbReference type="PANTHER" id="PTHR33886">
    <property type="entry name" value="UNSATURATED RHAMNOGALACTURONAN HYDROLASE (EUROFUNG)"/>
    <property type="match status" value="1"/>
</dbReference>
<dbReference type="InterPro" id="IPR052043">
    <property type="entry name" value="PolySaccharide_Degr_Enz"/>
</dbReference>
<evidence type="ECO:0000256" key="1">
    <source>
        <dbReference type="ARBA" id="ARBA00022801"/>
    </source>
</evidence>
<sequence length="986" mass="111923">MPDAVLPNPVAGGDSYWLQPQEGFENRRSAYLSFCAARGTEGGRDGIFSQLARFQLDQPVDEALIREGIAFVYTGKDCCDFTIGGILRLLYLNKKKKRLSAQLVANLEKCLLDFKYWWDDPRKDIQYRCYHTENHQGLYHTNELLAAQLLGGSTFADGKSGKEHYAHAIGLLDHWLVYRMRFGFSEWLSNAYYDVEMMTLANLHDFAEPAAVREAAVQLLNGLLYDLALNNFHGVFGATHGRTYAHMITGAWQESTASIMKLMFGVGVFHSPRSMGAVALATGSYHCPKVIEDIATDYQETILSRQRQSIEVADAAKYGLNVKDELTTNLFWGMQEFIHPDVIDMSQTISNRYNTWPYRNYDDYKQKYQAQVAQFGKIVNPYLDRFALSEANMITLRTPGYMLSSVQDYRKGSPGYQQHIWQATLGVDAVVFTNHPASDELGVTPNKWAGNAILPRSAQTKNVLICIYRIPDKTNLPYSHAYFPTRAFDTVLQKNGWVLGKKGDGYIALYSKQPLKWETENEGATDELRAASGDNSWICEMGSASQWKNFEAFVNAISSAPVKCEGLKVVYQSPTQGQVTFGWEDAFTVNGRELELRRFPRYENQFSHAGFDNGSIAIDRKGKQEVLEFEKPKSALTAGINQPAATTYREVGRLVANRFVNAPYTNFGFNTPPSSITYSEVCAWYGALKFAEATNDRDLQERLYQRFLPLLNEKKNLVPAADHVDHTVFGAIPFELFRIKKDTALFNMGKRFADGQWKLPVNAKPEYIELQQRGFSWQTRFWIDDMFMINLIQSGAYRITGDTGYINRAAREMIEYLKRLQQPNGLFYHAPDVPFYWGRGNGWMAAGMTELLLSLPSNSVYRPAILKGYKTMMNSLLNFQLANGMWRQLIDDSRAWPETSCTGMFTYAMITGVKKGWLNKEQYTTAALKAWQALVTYINSDGDVREICEGTNKENSRQYYLERKRITGDMHGQAPVLWCAAAFLSK</sequence>
<gene>
    <name evidence="2" type="ORF">A3860_21770</name>
</gene>
<keyword evidence="1" id="KW-0378">Hydrolase</keyword>
<dbReference type="AlphaFoldDB" id="A0A1V9G092"/>
<dbReference type="InterPro" id="IPR008928">
    <property type="entry name" value="6-hairpin_glycosidase_sf"/>
</dbReference>
<evidence type="ECO:0000313" key="3">
    <source>
        <dbReference type="Proteomes" id="UP000192796"/>
    </source>
</evidence>
<dbReference type="InterPro" id="IPR010905">
    <property type="entry name" value="Glyco_hydro_88"/>
</dbReference>
<dbReference type="GO" id="GO:0005975">
    <property type="term" value="P:carbohydrate metabolic process"/>
    <property type="evidence" value="ECO:0007669"/>
    <property type="project" value="InterPro"/>
</dbReference>
<keyword evidence="3" id="KW-1185">Reference proteome</keyword>
<comment type="caution">
    <text evidence="2">The sequence shown here is derived from an EMBL/GenBank/DDBJ whole genome shotgun (WGS) entry which is preliminary data.</text>
</comment>
<evidence type="ECO:0000313" key="2">
    <source>
        <dbReference type="EMBL" id="OQP64045.1"/>
    </source>
</evidence>